<sequence length="53" mass="6149">GTRYRRGGVFWDVMSERGKGEGAEMAALQCHQMTSDDPRFRILYLSKLHDVEF</sequence>
<dbReference type="EMBL" id="JAEAOA010001877">
    <property type="protein sequence ID" value="KAK3593331.1"/>
    <property type="molecule type" value="Genomic_DNA"/>
</dbReference>
<name>A0AAE0SJU9_9BIVA</name>
<reference evidence="1" key="2">
    <citation type="journal article" date="2021" name="Genome Biol. Evol.">
        <title>Developing a high-quality reference genome for a parasitic bivalve with doubly uniparental inheritance (Bivalvia: Unionida).</title>
        <authorList>
            <person name="Smith C.H."/>
        </authorList>
    </citation>
    <scope>NUCLEOTIDE SEQUENCE</scope>
    <source>
        <strain evidence="1">CHS0354</strain>
        <tissue evidence="1">Mantle</tissue>
    </source>
</reference>
<keyword evidence="2" id="KW-1185">Reference proteome</keyword>
<comment type="caution">
    <text evidence="1">The sequence shown here is derived from an EMBL/GenBank/DDBJ whole genome shotgun (WGS) entry which is preliminary data.</text>
</comment>
<reference evidence="1" key="1">
    <citation type="journal article" date="2021" name="Genome Biol. Evol.">
        <title>A High-Quality Reference Genome for a Parasitic Bivalve with Doubly Uniparental Inheritance (Bivalvia: Unionida).</title>
        <authorList>
            <person name="Smith C.H."/>
        </authorList>
    </citation>
    <scope>NUCLEOTIDE SEQUENCE</scope>
    <source>
        <strain evidence="1">CHS0354</strain>
    </source>
</reference>
<proteinExistence type="predicted"/>
<protein>
    <submittedName>
        <fullName evidence="1">Uncharacterized protein</fullName>
    </submittedName>
</protein>
<accession>A0AAE0SJU9</accession>
<organism evidence="1 2">
    <name type="scientific">Potamilus streckersoni</name>
    <dbReference type="NCBI Taxonomy" id="2493646"/>
    <lineage>
        <taxon>Eukaryota</taxon>
        <taxon>Metazoa</taxon>
        <taxon>Spiralia</taxon>
        <taxon>Lophotrochozoa</taxon>
        <taxon>Mollusca</taxon>
        <taxon>Bivalvia</taxon>
        <taxon>Autobranchia</taxon>
        <taxon>Heteroconchia</taxon>
        <taxon>Palaeoheterodonta</taxon>
        <taxon>Unionida</taxon>
        <taxon>Unionoidea</taxon>
        <taxon>Unionidae</taxon>
        <taxon>Ambleminae</taxon>
        <taxon>Lampsilini</taxon>
        <taxon>Potamilus</taxon>
    </lineage>
</organism>
<dbReference type="AlphaFoldDB" id="A0AAE0SJU9"/>
<reference evidence="1" key="3">
    <citation type="submission" date="2023-05" db="EMBL/GenBank/DDBJ databases">
        <authorList>
            <person name="Smith C.H."/>
        </authorList>
    </citation>
    <scope>NUCLEOTIDE SEQUENCE</scope>
    <source>
        <strain evidence="1">CHS0354</strain>
        <tissue evidence="1">Mantle</tissue>
    </source>
</reference>
<dbReference type="Proteomes" id="UP001195483">
    <property type="component" value="Unassembled WGS sequence"/>
</dbReference>
<evidence type="ECO:0000313" key="2">
    <source>
        <dbReference type="Proteomes" id="UP001195483"/>
    </source>
</evidence>
<gene>
    <name evidence="1" type="ORF">CHS0354_031395</name>
</gene>
<evidence type="ECO:0000313" key="1">
    <source>
        <dbReference type="EMBL" id="KAK3593331.1"/>
    </source>
</evidence>
<feature type="non-terminal residue" evidence="1">
    <location>
        <position position="1"/>
    </location>
</feature>